<proteinExistence type="predicted"/>
<evidence type="ECO:0000313" key="2">
    <source>
        <dbReference type="Proteomes" id="UP001148662"/>
    </source>
</evidence>
<reference evidence="1" key="1">
    <citation type="submission" date="2022-07" db="EMBL/GenBank/DDBJ databases">
        <title>Genome Sequence of Phlebia brevispora.</title>
        <authorList>
            <person name="Buettner E."/>
        </authorList>
    </citation>
    <scope>NUCLEOTIDE SEQUENCE</scope>
    <source>
        <strain evidence="1">MPL23</strain>
    </source>
</reference>
<sequence>MENSMPEIYLHGSRPNSHPDNSETYAILHGGPSPRSRSTYIGPEASRHAQRRAPAYNPNYTWSGPPHGKENIYRTPCSSDDSVSSLDVERRWGGTPVLDVSNDILPDGWMRFVHLDGSSYFFDRRHLVVTPEDIVQPATYDKCWATLHQLMTQLSAVPAYKNGWQTLVVKDFDNPAGPTAYLLDYEQGTYAELSPKTAGKPTDIRLEFRTEKFWKALVDYPMHLARLPRDIDVDFLGAVSFGASERILEWNDTTYPFTDNQTRRLVQVYRDLKYDLDRGLPVVPAITYHISRTMTKIEVARRKAAFGTYDAQLYRNVVSEDIRWTVKAADTILLFVLFGAHRMYRVRLQNVRIRGEVYLSDFRELIRNFLAEWSDSNLLATVFVGANIAFLAVPGITNMQRTASLASTIFSLLSVASGVHHVWHHRTKTDASIEDAQIYMSHGCTTSPHDSDLAVTAYFLSIPLVALLYAVLSFSIALAAFCIQGSGDVHGEILLSVVLGVLGTAGLGTVLFFWHVWRGPRTEEVWEESSGEVLDYGWITKLKKLALVLESLVLNLLRGGRPQTKSGGNGTCAARQRFHGREYPEYKAQLVWIQSAKKVSDMGASGPTFANARSPKTPLRCASVISVVHVV</sequence>
<evidence type="ECO:0000313" key="1">
    <source>
        <dbReference type="EMBL" id="KAJ3531427.1"/>
    </source>
</evidence>
<protein>
    <submittedName>
        <fullName evidence="1">Uncharacterized protein</fullName>
    </submittedName>
</protein>
<name>A0ACC1S3P1_9APHY</name>
<organism evidence="1 2">
    <name type="scientific">Phlebia brevispora</name>
    <dbReference type="NCBI Taxonomy" id="194682"/>
    <lineage>
        <taxon>Eukaryota</taxon>
        <taxon>Fungi</taxon>
        <taxon>Dikarya</taxon>
        <taxon>Basidiomycota</taxon>
        <taxon>Agaricomycotina</taxon>
        <taxon>Agaricomycetes</taxon>
        <taxon>Polyporales</taxon>
        <taxon>Meruliaceae</taxon>
        <taxon>Phlebia</taxon>
    </lineage>
</organism>
<comment type="caution">
    <text evidence="1">The sequence shown here is derived from an EMBL/GenBank/DDBJ whole genome shotgun (WGS) entry which is preliminary data.</text>
</comment>
<dbReference type="Proteomes" id="UP001148662">
    <property type="component" value="Unassembled WGS sequence"/>
</dbReference>
<dbReference type="EMBL" id="JANHOG010001802">
    <property type="protein sequence ID" value="KAJ3531427.1"/>
    <property type="molecule type" value="Genomic_DNA"/>
</dbReference>
<gene>
    <name evidence="1" type="ORF">NM688_g7577</name>
</gene>
<keyword evidence="2" id="KW-1185">Reference proteome</keyword>
<accession>A0ACC1S3P1</accession>